<proteinExistence type="predicted"/>
<keyword evidence="1 4" id="KW-0808">Transferase</keyword>
<dbReference type="Proteomes" id="UP000032900">
    <property type="component" value="Unassembled WGS sequence"/>
</dbReference>
<organism evidence="4 5">
    <name type="scientific">Geofilum rubicundum JCM 15548</name>
    <dbReference type="NCBI Taxonomy" id="1236989"/>
    <lineage>
        <taxon>Bacteria</taxon>
        <taxon>Pseudomonadati</taxon>
        <taxon>Bacteroidota</taxon>
        <taxon>Bacteroidia</taxon>
        <taxon>Marinilabiliales</taxon>
        <taxon>Marinilabiliaceae</taxon>
        <taxon>Geofilum</taxon>
    </lineage>
</organism>
<dbReference type="GO" id="GO:0016747">
    <property type="term" value="F:acyltransferase activity, transferring groups other than amino-acyl groups"/>
    <property type="evidence" value="ECO:0007669"/>
    <property type="project" value="InterPro"/>
</dbReference>
<evidence type="ECO:0000256" key="2">
    <source>
        <dbReference type="ARBA" id="ARBA00023315"/>
    </source>
</evidence>
<name>A0A0E9LTH9_9BACT</name>
<dbReference type="Pfam" id="PF00583">
    <property type="entry name" value="Acetyltransf_1"/>
    <property type="match status" value="1"/>
</dbReference>
<dbReference type="PROSITE" id="PS51186">
    <property type="entry name" value="GNAT"/>
    <property type="match status" value="1"/>
</dbReference>
<dbReference type="AlphaFoldDB" id="A0A0E9LTH9"/>
<dbReference type="PANTHER" id="PTHR43420">
    <property type="entry name" value="ACETYLTRANSFERASE"/>
    <property type="match status" value="1"/>
</dbReference>
<dbReference type="Gene3D" id="3.40.630.30">
    <property type="match status" value="1"/>
</dbReference>
<protein>
    <submittedName>
        <fullName evidence="4">Acetyltransferase</fullName>
    </submittedName>
</protein>
<evidence type="ECO:0000259" key="3">
    <source>
        <dbReference type="PROSITE" id="PS51186"/>
    </source>
</evidence>
<keyword evidence="5" id="KW-1185">Reference proteome</keyword>
<evidence type="ECO:0000256" key="1">
    <source>
        <dbReference type="ARBA" id="ARBA00022679"/>
    </source>
</evidence>
<sequence length="161" mass="18570">MNNSTAQRVTFQTCDFSLENHQQAFIHFINAYMQDPMGNARPLDDGQKQQMVSDLANHPSVLAIFILCEEVYAGLAVAFTNYSTFKAAHYLNVHDLIVDPKLRNKKLGRLLLNYLIDLAKNRSYCKVNLEVRTDNHIAQSLYRSLNFTECQPPMLFWEKLL</sequence>
<accession>A0A0E9LTH9</accession>
<feature type="domain" description="N-acetyltransferase" evidence="3">
    <location>
        <begin position="16"/>
        <end position="161"/>
    </location>
</feature>
<dbReference type="STRING" id="1236989.JCM15548_1674"/>
<dbReference type="InterPro" id="IPR016181">
    <property type="entry name" value="Acyl_CoA_acyltransferase"/>
</dbReference>
<dbReference type="EMBL" id="BAZW01000003">
    <property type="protein sequence ID" value="GAO28564.1"/>
    <property type="molecule type" value="Genomic_DNA"/>
</dbReference>
<dbReference type="RefSeq" id="WP_062122354.1">
    <property type="nucleotide sequence ID" value="NZ_BAZW01000003.1"/>
</dbReference>
<gene>
    <name evidence="4" type="ORF">JCM15548_1674</name>
</gene>
<dbReference type="SUPFAM" id="SSF55729">
    <property type="entry name" value="Acyl-CoA N-acyltransferases (Nat)"/>
    <property type="match status" value="1"/>
</dbReference>
<dbReference type="InterPro" id="IPR050680">
    <property type="entry name" value="YpeA/RimI_acetyltransf"/>
</dbReference>
<comment type="caution">
    <text evidence="4">The sequence shown here is derived from an EMBL/GenBank/DDBJ whole genome shotgun (WGS) entry which is preliminary data.</text>
</comment>
<evidence type="ECO:0000313" key="4">
    <source>
        <dbReference type="EMBL" id="GAO28564.1"/>
    </source>
</evidence>
<evidence type="ECO:0000313" key="5">
    <source>
        <dbReference type="Proteomes" id="UP000032900"/>
    </source>
</evidence>
<dbReference type="CDD" id="cd04301">
    <property type="entry name" value="NAT_SF"/>
    <property type="match status" value="1"/>
</dbReference>
<keyword evidence="2" id="KW-0012">Acyltransferase</keyword>
<dbReference type="InterPro" id="IPR000182">
    <property type="entry name" value="GNAT_dom"/>
</dbReference>
<reference evidence="4 5" key="1">
    <citation type="journal article" date="2015" name="Microbes Environ.">
        <title>Distribution and evolution of nitrogen fixation genes in the phylum bacteroidetes.</title>
        <authorList>
            <person name="Inoue J."/>
            <person name="Oshima K."/>
            <person name="Suda W."/>
            <person name="Sakamoto M."/>
            <person name="Iino T."/>
            <person name="Noda S."/>
            <person name="Hongoh Y."/>
            <person name="Hattori M."/>
            <person name="Ohkuma M."/>
        </authorList>
    </citation>
    <scope>NUCLEOTIDE SEQUENCE [LARGE SCALE GENOMIC DNA]</scope>
    <source>
        <strain evidence="4">JCM 15548</strain>
    </source>
</reference>